<feature type="transmembrane region" description="Helical" evidence="4">
    <location>
        <begin position="7"/>
        <end position="33"/>
    </location>
</feature>
<feature type="transmembrane region" description="Helical" evidence="4">
    <location>
        <begin position="350"/>
        <end position="369"/>
    </location>
</feature>
<reference evidence="6 7" key="1">
    <citation type="submission" date="2018-06" db="EMBL/GenBank/DDBJ databases">
        <title>Extensive metabolic versatility and redundancy in microbially diverse, dynamic hydrothermal sediments.</title>
        <authorList>
            <person name="Dombrowski N."/>
            <person name="Teske A."/>
            <person name="Baker B.J."/>
        </authorList>
    </citation>
    <scope>NUCLEOTIDE SEQUENCE [LARGE SCALE GENOMIC DNA]</scope>
    <source>
        <strain evidence="6">B35_G9</strain>
    </source>
</reference>
<evidence type="ECO:0000313" key="6">
    <source>
        <dbReference type="EMBL" id="RKX65848.1"/>
    </source>
</evidence>
<dbReference type="Gene3D" id="1.20.1250.20">
    <property type="entry name" value="MFS general substrate transporter like domains"/>
    <property type="match status" value="2"/>
</dbReference>
<organism evidence="6 7">
    <name type="scientific">candidate division TA06 bacterium</name>
    <dbReference type="NCBI Taxonomy" id="2250710"/>
    <lineage>
        <taxon>Bacteria</taxon>
        <taxon>Bacteria division TA06</taxon>
    </lineage>
</organism>
<evidence type="ECO:0000259" key="5">
    <source>
        <dbReference type="PROSITE" id="PS50850"/>
    </source>
</evidence>
<dbReference type="Proteomes" id="UP000282321">
    <property type="component" value="Unassembled WGS sequence"/>
</dbReference>
<evidence type="ECO:0000256" key="4">
    <source>
        <dbReference type="SAM" id="Phobius"/>
    </source>
</evidence>
<evidence type="ECO:0000313" key="7">
    <source>
        <dbReference type="Proteomes" id="UP000282321"/>
    </source>
</evidence>
<dbReference type="InterPro" id="IPR052528">
    <property type="entry name" value="Sugar_transport-like"/>
</dbReference>
<gene>
    <name evidence="6" type="ORF">DRP44_05410</name>
</gene>
<proteinExistence type="predicted"/>
<keyword evidence="3 4" id="KW-0472">Membrane</keyword>
<feature type="transmembrane region" description="Helical" evidence="4">
    <location>
        <begin position="259"/>
        <end position="277"/>
    </location>
</feature>
<keyword evidence="1 4" id="KW-0812">Transmembrane</keyword>
<feature type="transmembrane region" description="Helical" evidence="4">
    <location>
        <begin position="289"/>
        <end position="308"/>
    </location>
</feature>
<comment type="caution">
    <text evidence="6">The sequence shown here is derived from an EMBL/GenBank/DDBJ whole genome shotgun (WGS) entry which is preliminary data.</text>
</comment>
<dbReference type="InterPro" id="IPR036259">
    <property type="entry name" value="MFS_trans_sf"/>
</dbReference>
<evidence type="ECO:0000256" key="1">
    <source>
        <dbReference type="ARBA" id="ARBA00022692"/>
    </source>
</evidence>
<dbReference type="EMBL" id="QNBC01000068">
    <property type="protein sequence ID" value="RKX65848.1"/>
    <property type="molecule type" value="Genomic_DNA"/>
</dbReference>
<feature type="transmembrane region" description="Helical" evidence="4">
    <location>
        <begin position="228"/>
        <end position="247"/>
    </location>
</feature>
<dbReference type="PANTHER" id="PTHR23526">
    <property type="entry name" value="INTEGRAL MEMBRANE TRANSPORT PROTEIN-RELATED"/>
    <property type="match status" value="1"/>
</dbReference>
<feature type="domain" description="Major facilitator superfamily (MFS) profile" evidence="5">
    <location>
        <begin position="5"/>
        <end position="401"/>
    </location>
</feature>
<feature type="transmembrane region" description="Helical" evidence="4">
    <location>
        <begin position="39"/>
        <end position="61"/>
    </location>
</feature>
<sequence length="401" mass="44895">MKNKNFILGIVNGILFFFSATFISSSTILPVFISKFTSSSFVLGLVAAIEATGWQLPQAFVAKYLEDKKYKKFMYIIPSYIRFGAIFLIAILTFRVINISHYLVIFLLLYSIYLLGGGVAGISFMDIVSKVIPPRKRGSFWGYRMGIGGILALMGGYAAKVILGEVAFPKNYALLFLIASISVFIAISCFSAVDEPPEMHIKKKRSYKSFFKNGIDVFSKDKNFKTLFIIRALYALFFMSIPFYIIYIKSSFSLPDSYVGYFIIAQMTGYVLSNLVWSRLSNRSLNALVIRLSSICLFLTAISTILGVKFVVNYLFLLVPFLFLGMGITGMNTGYLNSLLAIAPEENRQLYLGIFNTMLVPFLISPPLAGYVIKYISYTGLFIFASVVAISMTVFSFVLNK</sequence>
<dbReference type="PANTHER" id="PTHR23526:SF1">
    <property type="entry name" value="MAJOR FACILITATOR SUPERFAMILY MFS_1"/>
    <property type="match status" value="1"/>
</dbReference>
<keyword evidence="2 4" id="KW-1133">Transmembrane helix</keyword>
<dbReference type="Pfam" id="PF07690">
    <property type="entry name" value="MFS_1"/>
    <property type="match status" value="1"/>
</dbReference>
<dbReference type="SUPFAM" id="SSF103473">
    <property type="entry name" value="MFS general substrate transporter"/>
    <property type="match status" value="1"/>
</dbReference>
<protein>
    <recommendedName>
        <fullName evidence="5">Major facilitator superfamily (MFS) profile domain-containing protein</fullName>
    </recommendedName>
</protein>
<feature type="transmembrane region" description="Helical" evidence="4">
    <location>
        <begin position="171"/>
        <end position="193"/>
    </location>
</feature>
<dbReference type="InterPro" id="IPR011701">
    <property type="entry name" value="MFS"/>
</dbReference>
<feature type="transmembrane region" description="Helical" evidence="4">
    <location>
        <begin position="103"/>
        <end position="128"/>
    </location>
</feature>
<dbReference type="PROSITE" id="PS50850">
    <property type="entry name" value="MFS"/>
    <property type="match status" value="1"/>
</dbReference>
<dbReference type="InterPro" id="IPR020846">
    <property type="entry name" value="MFS_dom"/>
</dbReference>
<dbReference type="AlphaFoldDB" id="A0A660S8U5"/>
<accession>A0A660S8U5</accession>
<feature type="transmembrane region" description="Helical" evidence="4">
    <location>
        <begin position="375"/>
        <end position="399"/>
    </location>
</feature>
<dbReference type="GO" id="GO:0022857">
    <property type="term" value="F:transmembrane transporter activity"/>
    <property type="evidence" value="ECO:0007669"/>
    <property type="project" value="InterPro"/>
</dbReference>
<feature type="transmembrane region" description="Helical" evidence="4">
    <location>
        <begin position="73"/>
        <end position="97"/>
    </location>
</feature>
<feature type="transmembrane region" description="Helical" evidence="4">
    <location>
        <begin position="140"/>
        <end position="159"/>
    </location>
</feature>
<feature type="transmembrane region" description="Helical" evidence="4">
    <location>
        <begin position="314"/>
        <end position="338"/>
    </location>
</feature>
<name>A0A660S8U5_UNCT6</name>
<evidence type="ECO:0000256" key="3">
    <source>
        <dbReference type="ARBA" id="ARBA00023136"/>
    </source>
</evidence>
<evidence type="ECO:0000256" key="2">
    <source>
        <dbReference type="ARBA" id="ARBA00022989"/>
    </source>
</evidence>